<keyword evidence="3" id="KW-1185">Reference proteome</keyword>
<evidence type="ECO:0000313" key="2">
    <source>
        <dbReference type="EMBL" id="GBN81979.1"/>
    </source>
</evidence>
<dbReference type="EMBL" id="BGPR01019454">
    <property type="protein sequence ID" value="GBN81979.1"/>
    <property type="molecule type" value="Genomic_DNA"/>
</dbReference>
<protein>
    <recommendedName>
        <fullName evidence="4">Transposase Tc1-like domain-containing protein</fullName>
    </recommendedName>
</protein>
<accession>A0A4Y2NFJ5</accession>
<dbReference type="EMBL" id="BGPR01009035">
    <property type="protein sequence ID" value="GBN37534.1"/>
    <property type="molecule type" value="Genomic_DNA"/>
</dbReference>
<sequence length="103" mass="12533">MSQQTESRRLHKRGLFTQRSVVCVPLFPAKVRERLQFAHEHRSWTPEECGHVLFMDESHFNIQNDSRRTMIWREPGTRYRAPKRPLQRWRVTYKGRDSNERPN</sequence>
<evidence type="ECO:0008006" key="4">
    <source>
        <dbReference type="Google" id="ProtNLM"/>
    </source>
</evidence>
<dbReference type="AlphaFoldDB" id="A0A4Y2NFJ5"/>
<dbReference type="Proteomes" id="UP000499080">
    <property type="component" value="Unassembled WGS sequence"/>
</dbReference>
<evidence type="ECO:0000313" key="1">
    <source>
        <dbReference type="EMBL" id="GBN37534.1"/>
    </source>
</evidence>
<proteinExistence type="predicted"/>
<dbReference type="OrthoDB" id="6155880at2759"/>
<dbReference type="GO" id="GO:0003676">
    <property type="term" value="F:nucleic acid binding"/>
    <property type="evidence" value="ECO:0007669"/>
    <property type="project" value="InterPro"/>
</dbReference>
<dbReference type="Gene3D" id="3.30.420.10">
    <property type="entry name" value="Ribonuclease H-like superfamily/Ribonuclease H"/>
    <property type="match status" value="1"/>
</dbReference>
<gene>
    <name evidence="1" type="ORF">AVEN_235898_1</name>
    <name evidence="2" type="ORF">AVEN_95645_1</name>
</gene>
<reference evidence="1 3" key="1">
    <citation type="journal article" date="2019" name="Sci. Rep.">
        <title>Orb-weaving spider Araneus ventricosus genome elucidates the spidroin gene catalogue.</title>
        <authorList>
            <person name="Kono N."/>
            <person name="Nakamura H."/>
            <person name="Ohtoshi R."/>
            <person name="Moran D.A.P."/>
            <person name="Shinohara A."/>
            <person name="Yoshida Y."/>
            <person name="Fujiwara M."/>
            <person name="Mori M."/>
            <person name="Tomita M."/>
            <person name="Arakawa K."/>
        </authorList>
    </citation>
    <scope>NUCLEOTIDE SEQUENCE [LARGE SCALE GENOMIC DNA]</scope>
</reference>
<organism evidence="1 3">
    <name type="scientific">Araneus ventricosus</name>
    <name type="common">Orbweaver spider</name>
    <name type="synonym">Epeira ventricosa</name>
    <dbReference type="NCBI Taxonomy" id="182803"/>
    <lineage>
        <taxon>Eukaryota</taxon>
        <taxon>Metazoa</taxon>
        <taxon>Ecdysozoa</taxon>
        <taxon>Arthropoda</taxon>
        <taxon>Chelicerata</taxon>
        <taxon>Arachnida</taxon>
        <taxon>Araneae</taxon>
        <taxon>Araneomorphae</taxon>
        <taxon>Entelegynae</taxon>
        <taxon>Araneoidea</taxon>
        <taxon>Araneidae</taxon>
        <taxon>Araneus</taxon>
    </lineage>
</organism>
<evidence type="ECO:0000313" key="3">
    <source>
        <dbReference type="Proteomes" id="UP000499080"/>
    </source>
</evidence>
<dbReference type="InterPro" id="IPR036397">
    <property type="entry name" value="RNaseH_sf"/>
</dbReference>
<name>A0A4Y2NFJ5_ARAVE</name>
<comment type="caution">
    <text evidence="1">The sequence shown here is derived from an EMBL/GenBank/DDBJ whole genome shotgun (WGS) entry which is preliminary data.</text>
</comment>